<name>A0A0F9NMI5_9ZZZZ</name>
<dbReference type="AlphaFoldDB" id="A0A0F9NMI5"/>
<proteinExistence type="predicted"/>
<sequence>MEITKEFLEGCIQVNAQDLQQKLLEVAQLRGVINYLGDMIEYVEKEPEEIPSPAVPPDDGLPIVDLEDITLEGASDATP</sequence>
<organism evidence="1">
    <name type="scientific">marine sediment metagenome</name>
    <dbReference type="NCBI Taxonomy" id="412755"/>
    <lineage>
        <taxon>unclassified sequences</taxon>
        <taxon>metagenomes</taxon>
        <taxon>ecological metagenomes</taxon>
    </lineage>
</organism>
<dbReference type="EMBL" id="LAZR01007847">
    <property type="protein sequence ID" value="KKM82547.1"/>
    <property type="molecule type" value="Genomic_DNA"/>
</dbReference>
<evidence type="ECO:0000313" key="1">
    <source>
        <dbReference type="EMBL" id="KKM82547.1"/>
    </source>
</evidence>
<comment type="caution">
    <text evidence="1">The sequence shown here is derived from an EMBL/GenBank/DDBJ whole genome shotgun (WGS) entry which is preliminary data.</text>
</comment>
<accession>A0A0F9NMI5</accession>
<reference evidence="1" key="1">
    <citation type="journal article" date="2015" name="Nature">
        <title>Complex archaea that bridge the gap between prokaryotes and eukaryotes.</title>
        <authorList>
            <person name="Spang A."/>
            <person name="Saw J.H."/>
            <person name="Jorgensen S.L."/>
            <person name="Zaremba-Niedzwiedzka K."/>
            <person name="Martijn J."/>
            <person name="Lind A.E."/>
            <person name="van Eijk R."/>
            <person name="Schleper C."/>
            <person name="Guy L."/>
            <person name="Ettema T.J."/>
        </authorList>
    </citation>
    <scope>NUCLEOTIDE SEQUENCE</scope>
</reference>
<gene>
    <name evidence="1" type="ORF">LCGC14_1318510</name>
</gene>
<protein>
    <submittedName>
        <fullName evidence="1">Uncharacterized protein</fullName>
    </submittedName>
</protein>